<evidence type="ECO:0000313" key="1">
    <source>
        <dbReference type="EMBL" id="KAH3712174.1"/>
    </source>
</evidence>
<gene>
    <name evidence="1" type="ORF">DPMN_071853</name>
</gene>
<dbReference type="EMBL" id="JAIWYP010000014">
    <property type="protein sequence ID" value="KAH3712174.1"/>
    <property type="molecule type" value="Genomic_DNA"/>
</dbReference>
<reference evidence="1" key="1">
    <citation type="journal article" date="2019" name="bioRxiv">
        <title>The Genome of the Zebra Mussel, Dreissena polymorpha: A Resource for Invasive Species Research.</title>
        <authorList>
            <person name="McCartney M.A."/>
            <person name="Auch B."/>
            <person name="Kono T."/>
            <person name="Mallez S."/>
            <person name="Zhang Y."/>
            <person name="Obille A."/>
            <person name="Becker A."/>
            <person name="Abrahante J.E."/>
            <person name="Garbe J."/>
            <person name="Badalamenti J.P."/>
            <person name="Herman A."/>
            <person name="Mangelson H."/>
            <person name="Liachko I."/>
            <person name="Sullivan S."/>
            <person name="Sone E.D."/>
            <person name="Koren S."/>
            <person name="Silverstein K.A.T."/>
            <person name="Beckman K.B."/>
            <person name="Gohl D.M."/>
        </authorList>
    </citation>
    <scope>NUCLEOTIDE SEQUENCE</scope>
    <source>
        <strain evidence="1">Duluth1</strain>
        <tissue evidence="1">Whole animal</tissue>
    </source>
</reference>
<protein>
    <submittedName>
        <fullName evidence="1">Uncharacterized protein</fullName>
    </submittedName>
</protein>
<comment type="caution">
    <text evidence="1">The sequence shown here is derived from an EMBL/GenBank/DDBJ whole genome shotgun (WGS) entry which is preliminary data.</text>
</comment>
<proteinExistence type="predicted"/>
<organism evidence="1 2">
    <name type="scientific">Dreissena polymorpha</name>
    <name type="common">Zebra mussel</name>
    <name type="synonym">Mytilus polymorpha</name>
    <dbReference type="NCBI Taxonomy" id="45954"/>
    <lineage>
        <taxon>Eukaryota</taxon>
        <taxon>Metazoa</taxon>
        <taxon>Spiralia</taxon>
        <taxon>Lophotrochozoa</taxon>
        <taxon>Mollusca</taxon>
        <taxon>Bivalvia</taxon>
        <taxon>Autobranchia</taxon>
        <taxon>Heteroconchia</taxon>
        <taxon>Euheterodonta</taxon>
        <taxon>Imparidentia</taxon>
        <taxon>Neoheterodontei</taxon>
        <taxon>Myida</taxon>
        <taxon>Dreissenoidea</taxon>
        <taxon>Dreissenidae</taxon>
        <taxon>Dreissena</taxon>
    </lineage>
</organism>
<sequence length="103" mass="11990">MDQINVEIEFREALLKWYSTNEKHLITKDVYNKPIDDLNTASETTSTKSCHQHYILRKYEVMQCGDVEKLIKKRQSPTDQPVYHVTIEDTLDVTKTAHIATGH</sequence>
<name>A0A9D4BWI1_DREPO</name>
<dbReference type="Proteomes" id="UP000828390">
    <property type="component" value="Unassembled WGS sequence"/>
</dbReference>
<evidence type="ECO:0000313" key="2">
    <source>
        <dbReference type="Proteomes" id="UP000828390"/>
    </source>
</evidence>
<accession>A0A9D4BWI1</accession>
<reference evidence="1" key="2">
    <citation type="submission" date="2020-11" db="EMBL/GenBank/DDBJ databases">
        <authorList>
            <person name="McCartney M.A."/>
            <person name="Auch B."/>
            <person name="Kono T."/>
            <person name="Mallez S."/>
            <person name="Becker A."/>
            <person name="Gohl D.M."/>
            <person name="Silverstein K.A.T."/>
            <person name="Koren S."/>
            <person name="Bechman K.B."/>
            <person name="Herman A."/>
            <person name="Abrahante J.E."/>
            <person name="Garbe J."/>
        </authorList>
    </citation>
    <scope>NUCLEOTIDE SEQUENCE</scope>
    <source>
        <strain evidence="1">Duluth1</strain>
        <tissue evidence="1">Whole animal</tissue>
    </source>
</reference>
<keyword evidence="2" id="KW-1185">Reference proteome</keyword>
<dbReference type="AlphaFoldDB" id="A0A9D4BWI1"/>